<feature type="region of interest" description="Disordered" evidence="1">
    <location>
        <begin position="61"/>
        <end position="84"/>
    </location>
</feature>
<dbReference type="EMBL" id="BMAT01003661">
    <property type="protein sequence ID" value="GFR59965.1"/>
    <property type="molecule type" value="Genomic_DNA"/>
</dbReference>
<organism evidence="2 3">
    <name type="scientific">Elysia marginata</name>
    <dbReference type="NCBI Taxonomy" id="1093978"/>
    <lineage>
        <taxon>Eukaryota</taxon>
        <taxon>Metazoa</taxon>
        <taxon>Spiralia</taxon>
        <taxon>Lophotrochozoa</taxon>
        <taxon>Mollusca</taxon>
        <taxon>Gastropoda</taxon>
        <taxon>Heterobranchia</taxon>
        <taxon>Euthyneura</taxon>
        <taxon>Panpulmonata</taxon>
        <taxon>Sacoglossa</taxon>
        <taxon>Placobranchoidea</taxon>
        <taxon>Plakobranchidae</taxon>
        <taxon>Elysia</taxon>
    </lineage>
</organism>
<accession>A0AAV4EGW2</accession>
<dbReference type="AlphaFoldDB" id="A0AAV4EGW2"/>
<reference evidence="2 3" key="1">
    <citation type="journal article" date="2021" name="Elife">
        <title>Chloroplast acquisition without the gene transfer in kleptoplastic sea slugs, Plakobranchus ocellatus.</title>
        <authorList>
            <person name="Maeda T."/>
            <person name="Takahashi S."/>
            <person name="Yoshida T."/>
            <person name="Shimamura S."/>
            <person name="Takaki Y."/>
            <person name="Nagai Y."/>
            <person name="Toyoda A."/>
            <person name="Suzuki Y."/>
            <person name="Arimoto A."/>
            <person name="Ishii H."/>
            <person name="Satoh N."/>
            <person name="Nishiyama T."/>
            <person name="Hasebe M."/>
            <person name="Maruyama T."/>
            <person name="Minagawa J."/>
            <person name="Obokata J."/>
            <person name="Shigenobu S."/>
        </authorList>
    </citation>
    <scope>NUCLEOTIDE SEQUENCE [LARGE SCALE GENOMIC DNA]</scope>
</reference>
<protein>
    <submittedName>
        <fullName evidence="2">Uncharacterized protein</fullName>
    </submittedName>
</protein>
<name>A0AAV4EGW2_9GAST</name>
<dbReference type="Proteomes" id="UP000762676">
    <property type="component" value="Unassembled WGS sequence"/>
</dbReference>
<keyword evidence="3" id="KW-1185">Reference proteome</keyword>
<evidence type="ECO:0000313" key="2">
    <source>
        <dbReference type="EMBL" id="GFR59965.1"/>
    </source>
</evidence>
<gene>
    <name evidence="2" type="ORF">ElyMa_001809000</name>
</gene>
<comment type="caution">
    <text evidence="2">The sequence shown here is derived from an EMBL/GenBank/DDBJ whole genome shotgun (WGS) entry which is preliminary data.</text>
</comment>
<evidence type="ECO:0000256" key="1">
    <source>
        <dbReference type="SAM" id="MobiDB-lite"/>
    </source>
</evidence>
<proteinExistence type="predicted"/>
<sequence length="84" mass="9640">MNSHVVSEVVDRAVHSQPQKFPENTWRTRALRAVHRPTVLRWTERSSQARLLIPWRHQAVRGGMPNVPHGGDAPGLSRRQRVYG</sequence>
<evidence type="ECO:0000313" key="3">
    <source>
        <dbReference type="Proteomes" id="UP000762676"/>
    </source>
</evidence>